<evidence type="ECO:0000256" key="1">
    <source>
        <dbReference type="SAM" id="Phobius"/>
    </source>
</evidence>
<accession>A0AAE8XD42</accession>
<keyword evidence="3" id="KW-1185">Reference proteome</keyword>
<organism evidence="2 3">
    <name type="scientific">Dinoroseobacter phage vB_DshP-R7L</name>
    <dbReference type="NCBI Taxonomy" id="2873349"/>
    <lineage>
        <taxon>Viruses</taxon>
        <taxon>Duplodnaviria</taxon>
        <taxon>Heunggongvirae</taxon>
        <taxon>Uroviricota</taxon>
        <taxon>Caudoviricetes</taxon>
        <taxon>Schitoviridae</taxon>
        <taxon>Rhodovirinae</taxon>
        <taxon>Gonggongvirus</taxon>
        <taxon>Gonggongvirus R7l</taxon>
    </lineage>
</organism>
<dbReference type="EMBL" id="MZ773648">
    <property type="protein sequence ID" value="UAT28887.1"/>
    <property type="molecule type" value="Genomic_DNA"/>
</dbReference>
<gene>
    <name evidence="2" type="ORF">R7L_gp48</name>
</gene>
<dbReference type="Proteomes" id="UP000828212">
    <property type="component" value="Segment"/>
</dbReference>
<feature type="transmembrane region" description="Helical" evidence="1">
    <location>
        <begin position="6"/>
        <end position="27"/>
    </location>
</feature>
<reference evidence="2" key="1">
    <citation type="submission" date="2021-08" db="EMBL/GenBank/DDBJ databases">
        <authorList>
            <person name="Lu L."/>
            <person name="Huang X."/>
            <person name="Zhang R."/>
            <person name="Jiao N."/>
        </authorList>
    </citation>
    <scope>NUCLEOTIDE SEQUENCE</scope>
</reference>
<keyword evidence="1" id="KW-0472">Membrane</keyword>
<proteinExistence type="predicted"/>
<sequence>MEMIQAILATGVILVGMMTLGLVMQVIHQVRIQNILTRVETLESRILARLLMEENPLREYPGSKPVTLEDLIRLDLMEQMGQHSPMTDKQVQEIVKEMHDDPNLIPPTNEDLRAVLETRKKQV</sequence>
<evidence type="ECO:0000313" key="2">
    <source>
        <dbReference type="EMBL" id="UAT28887.1"/>
    </source>
</evidence>
<evidence type="ECO:0000313" key="3">
    <source>
        <dbReference type="Proteomes" id="UP000828212"/>
    </source>
</evidence>
<protein>
    <submittedName>
        <fullName evidence="2">Uncharacterized protein</fullName>
    </submittedName>
</protein>
<name>A0AAE8XD42_9CAUD</name>
<keyword evidence="1" id="KW-0812">Transmembrane</keyword>
<keyword evidence="1" id="KW-1133">Transmembrane helix</keyword>